<feature type="active site" evidence="16">
    <location>
        <position position="122"/>
    </location>
</feature>
<dbReference type="PROSITE" id="PS00531">
    <property type="entry name" value="RNASE_T2_2"/>
    <property type="match status" value="1"/>
</dbReference>
<evidence type="ECO:0000256" key="1">
    <source>
        <dbReference type="ARBA" id="ARBA00004319"/>
    </source>
</evidence>
<evidence type="ECO:0000256" key="9">
    <source>
        <dbReference type="ARBA" id="ARBA00022824"/>
    </source>
</evidence>
<evidence type="ECO:0000256" key="17">
    <source>
        <dbReference type="RuleBase" id="RU004328"/>
    </source>
</evidence>
<evidence type="ECO:0000256" key="11">
    <source>
        <dbReference type="ARBA" id="ARBA00023180"/>
    </source>
</evidence>
<name>A0A6L2PUR9_COPFO</name>
<keyword evidence="19" id="KW-1185">Reference proteome</keyword>
<comment type="catalytic activity">
    <reaction evidence="15">
        <text>an adenylyl-uridine-RNA = a 3'-end 2',3'-cyclophospho-AMP-RNA + a 5'-end dephospho-uridine-RNA</text>
        <dbReference type="Rhea" id="RHEA:81383"/>
        <dbReference type="Rhea" id="RHEA-COMP:17356"/>
        <dbReference type="Rhea" id="RHEA-COMP:19675"/>
        <dbReference type="Rhea" id="RHEA-COMP:19676"/>
        <dbReference type="ChEBI" id="CHEBI:173224"/>
        <dbReference type="ChEBI" id="CHEBI:231879"/>
        <dbReference type="ChEBI" id="CHEBI:231881"/>
    </reaction>
    <physiologicalReaction direction="left-to-right" evidence="15">
        <dbReference type="Rhea" id="RHEA:81384"/>
    </physiologicalReaction>
</comment>
<keyword evidence="8" id="KW-0378">Hydrolase</keyword>
<dbReference type="CDD" id="cd01061">
    <property type="entry name" value="RNase_T2_euk"/>
    <property type="match status" value="1"/>
</dbReference>
<evidence type="ECO:0000256" key="8">
    <source>
        <dbReference type="ARBA" id="ARBA00022801"/>
    </source>
</evidence>
<evidence type="ECO:0000256" key="12">
    <source>
        <dbReference type="ARBA" id="ARBA00023228"/>
    </source>
</evidence>
<evidence type="ECO:0000256" key="7">
    <source>
        <dbReference type="ARBA" id="ARBA00022759"/>
    </source>
</evidence>
<keyword evidence="9" id="KW-0256">Endoplasmic reticulum</keyword>
<keyword evidence="13" id="KW-0456">Lyase</keyword>
<dbReference type="InterPro" id="IPR001568">
    <property type="entry name" value="RNase_T2-like"/>
</dbReference>
<evidence type="ECO:0000256" key="14">
    <source>
        <dbReference type="ARBA" id="ARBA00051280"/>
    </source>
</evidence>
<comment type="subcellular location">
    <subcellularLocation>
        <location evidence="1">Endoplasmic reticulum lumen</location>
    </subcellularLocation>
    <subcellularLocation>
        <location evidence="2">Lysosome</location>
    </subcellularLocation>
    <subcellularLocation>
        <location evidence="3">Secreted</location>
    </subcellularLocation>
</comment>
<dbReference type="GO" id="GO:0006401">
    <property type="term" value="P:RNA catabolic process"/>
    <property type="evidence" value="ECO:0007669"/>
    <property type="project" value="TreeGrafter"/>
</dbReference>
<evidence type="ECO:0000256" key="16">
    <source>
        <dbReference type="PIRSR" id="PIRSR633697-1"/>
    </source>
</evidence>
<dbReference type="InterPro" id="IPR036430">
    <property type="entry name" value="RNase_T2-like_sf"/>
</dbReference>
<dbReference type="PANTHER" id="PTHR11240">
    <property type="entry name" value="RIBONUCLEASE T2"/>
    <property type="match status" value="1"/>
</dbReference>
<feature type="active site" evidence="16">
    <location>
        <position position="118"/>
    </location>
</feature>
<dbReference type="Proteomes" id="UP000502823">
    <property type="component" value="Unassembled WGS sequence"/>
</dbReference>
<evidence type="ECO:0000313" key="19">
    <source>
        <dbReference type="Proteomes" id="UP000502823"/>
    </source>
</evidence>
<evidence type="ECO:0000313" key="18">
    <source>
        <dbReference type="EMBL" id="GFG36279.1"/>
    </source>
</evidence>
<keyword evidence="11" id="KW-0325">Glycoprotein</keyword>
<dbReference type="Gene3D" id="3.90.730.10">
    <property type="entry name" value="Ribonuclease T2-like"/>
    <property type="match status" value="1"/>
</dbReference>
<evidence type="ECO:0000256" key="6">
    <source>
        <dbReference type="ARBA" id="ARBA00022722"/>
    </source>
</evidence>
<dbReference type="SUPFAM" id="SSF55895">
    <property type="entry name" value="Ribonuclease Rh-like"/>
    <property type="match status" value="1"/>
</dbReference>
<gene>
    <name evidence="18" type="ORF">Cfor_00811</name>
</gene>
<reference evidence="19" key="1">
    <citation type="submission" date="2020-01" db="EMBL/GenBank/DDBJ databases">
        <title>Draft genome sequence of the Termite Coptotermes fromosanus.</title>
        <authorList>
            <person name="Itakura S."/>
            <person name="Yosikawa Y."/>
            <person name="Umezawa K."/>
        </authorList>
    </citation>
    <scope>NUCLEOTIDE SEQUENCE [LARGE SCALE GENOMIC DNA]</scope>
</reference>
<dbReference type="InParanoid" id="A0A6L2PUR9"/>
<evidence type="ECO:0000256" key="13">
    <source>
        <dbReference type="ARBA" id="ARBA00023239"/>
    </source>
</evidence>
<keyword evidence="6" id="KW-0540">Nuclease</keyword>
<evidence type="ECO:0000256" key="4">
    <source>
        <dbReference type="ARBA" id="ARBA00007469"/>
    </source>
</evidence>
<accession>A0A6L2PUR9</accession>
<dbReference type="GO" id="GO:0033897">
    <property type="term" value="F:ribonuclease T2 activity"/>
    <property type="evidence" value="ECO:0007669"/>
    <property type="project" value="InterPro"/>
</dbReference>
<evidence type="ECO:0000256" key="3">
    <source>
        <dbReference type="ARBA" id="ARBA00004613"/>
    </source>
</evidence>
<organism evidence="18 19">
    <name type="scientific">Coptotermes formosanus</name>
    <name type="common">Formosan subterranean termite</name>
    <dbReference type="NCBI Taxonomy" id="36987"/>
    <lineage>
        <taxon>Eukaryota</taxon>
        <taxon>Metazoa</taxon>
        <taxon>Ecdysozoa</taxon>
        <taxon>Arthropoda</taxon>
        <taxon>Hexapoda</taxon>
        <taxon>Insecta</taxon>
        <taxon>Pterygota</taxon>
        <taxon>Neoptera</taxon>
        <taxon>Polyneoptera</taxon>
        <taxon>Dictyoptera</taxon>
        <taxon>Blattodea</taxon>
        <taxon>Blattoidea</taxon>
        <taxon>Termitoidae</taxon>
        <taxon>Rhinotermitidae</taxon>
        <taxon>Coptotermes</taxon>
    </lineage>
</organism>
<feature type="active site" evidence="16">
    <location>
        <position position="66"/>
    </location>
</feature>
<protein>
    <submittedName>
        <fullName evidence="18">Uncharacterized protein</fullName>
    </submittedName>
</protein>
<dbReference type="GO" id="GO:0005788">
    <property type="term" value="C:endoplasmic reticulum lumen"/>
    <property type="evidence" value="ECO:0007669"/>
    <property type="project" value="UniProtKB-SubCell"/>
</dbReference>
<dbReference type="InterPro" id="IPR033697">
    <property type="entry name" value="Ribonuclease_T2_eukaryotic"/>
</dbReference>
<comment type="catalytic activity">
    <reaction evidence="14">
        <text>a guanylyl-uridine-RNA = a 3'-end 2',3'-cyclophospho-GMP-RNA + a 5'-end dephospho-uridine-RNA</text>
        <dbReference type="Rhea" id="RHEA:81323"/>
        <dbReference type="Rhea" id="RHEA-COMP:17356"/>
        <dbReference type="Rhea" id="RHEA-COMP:19658"/>
        <dbReference type="Rhea" id="RHEA-COMP:19659"/>
        <dbReference type="ChEBI" id="CHEBI:173224"/>
        <dbReference type="ChEBI" id="CHEBI:231849"/>
        <dbReference type="ChEBI" id="CHEBI:231850"/>
    </reaction>
</comment>
<dbReference type="FunCoup" id="A0A6L2PUR9">
    <property type="interactions" value="73"/>
</dbReference>
<dbReference type="OrthoDB" id="435754at2759"/>
<dbReference type="EMBL" id="BLKM01000627">
    <property type="protein sequence ID" value="GFG36279.1"/>
    <property type="molecule type" value="Genomic_DNA"/>
</dbReference>
<dbReference type="GO" id="GO:0005576">
    <property type="term" value="C:extracellular region"/>
    <property type="evidence" value="ECO:0007669"/>
    <property type="project" value="UniProtKB-SubCell"/>
</dbReference>
<sequence length="288" mass="33342">MKGEIFQSTFSSRIWSYTGAKGNHTHDWDLLIFTQHWPLTVCLQWKEELPQHSCSLPSINNIWTVHGIWPTKLGTVGPQFCNSSLHFNKTQLEPIKEQLQEYWTDIHNGSVYALWKHEWSKHGTCATALPTLDREDKYFSQGLKWIKQYGMNNILSQSGIEPNVQGYFPQDVWNAVHKSLGKDPAVRCHVDPKTNLSYLFEIRICFDKNLTLTDCDGIKGPAELTTAIKTNCPLNKTIIYPGIRSPEYEKPTYTNRDPGYHQHSWLLKALQITQFLQWMAIKIYPTFL</sequence>
<dbReference type="Pfam" id="PF00445">
    <property type="entry name" value="Ribonuclease_T2"/>
    <property type="match status" value="1"/>
</dbReference>
<dbReference type="InterPro" id="IPR033130">
    <property type="entry name" value="RNase_T2_His_AS_2"/>
</dbReference>
<keyword evidence="10" id="KW-1015">Disulfide bond</keyword>
<comment type="caution">
    <text evidence="18">The sequence shown here is derived from an EMBL/GenBank/DDBJ whole genome shotgun (WGS) entry which is preliminary data.</text>
</comment>
<proteinExistence type="inferred from homology"/>
<dbReference type="GO" id="GO:0016787">
    <property type="term" value="F:hydrolase activity"/>
    <property type="evidence" value="ECO:0007669"/>
    <property type="project" value="UniProtKB-KW"/>
</dbReference>
<keyword evidence="12" id="KW-0458">Lysosome</keyword>
<dbReference type="GO" id="GO:0005764">
    <property type="term" value="C:lysosome"/>
    <property type="evidence" value="ECO:0007669"/>
    <property type="project" value="UniProtKB-SubCell"/>
</dbReference>
<dbReference type="FunFam" id="3.90.730.10:FF:000001">
    <property type="entry name" value="Ribonuclease T2"/>
    <property type="match status" value="1"/>
</dbReference>
<dbReference type="PANTHER" id="PTHR11240:SF22">
    <property type="entry name" value="RIBONUCLEASE T2"/>
    <property type="match status" value="1"/>
</dbReference>
<dbReference type="AlphaFoldDB" id="A0A6L2PUR9"/>
<evidence type="ECO:0000256" key="5">
    <source>
        <dbReference type="ARBA" id="ARBA00022525"/>
    </source>
</evidence>
<evidence type="ECO:0000256" key="15">
    <source>
        <dbReference type="ARBA" id="ARBA00052670"/>
    </source>
</evidence>
<dbReference type="GO" id="GO:0003723">
    <property type="term" value="F:RNA binding"/>
    <property type="evidence" value="ECO:0007669"/>
    <property type="project" value="InterPro"/>
</dbReference>
<comment type="similarity">
    <text evidence="4 17">Belongs to the RNase T2 family.</text>
</comment>
<keyword evidence="7" id="KW-0255">Endonuclease</keyword>
<keyword evidence="5" id="KW-0964">Secreted</keyword>
<evidence type="ECO:0000256" key="2">
    <source>
        <dbReference type="ARBA" id="ARBA00004371"/>
    </source>
</evidence>
<evidence type="ECO:0000256" key="10">
    <source>
        <dbReference type="ARBA" id="ARBA00023157"/>
    </source>
</evidence>